<protein>
    <submittedName>
        <fullName evidence="1">Uncharacterized protein</fullName>
    </submittedName>
</protein>
<dbReference type="HOGENOM" id="CLU_2717743_0_0_0"/>
<evidence type="ECO:0000313" key="2">
    <source>
        <dbReference type="Proteomes" id="UP000009149"/>
    </source>
</evidence>
<reference evidence="1 2" key="1">
    <citation type="journal article" date="2008" name="Biol. Direct">
        <title>Complete genome sequence of the extremely acidophilic methanotroph isolate V4, Methylacidiphilum infernorum, a representative of the bacterial phylum Verrucomicrobia.</title>
        <authorList>
            <person name="Hou S."/>
            <person name="Makarova K.S."/>
            <person name="Saw J.H."/>
            <person name="Senin P."/>
            <person name="Ly B.V."/>
            <person name="Zhou Z."/>
            <person name="Ren Y."/>
            <person name="Wang J."/>
            <person name="Galperin M.Y."/>
            <person name="Omelchenko M.V."/>
            <person name="Wolf Y.I."/>
            <person name="Yutin N."/>
            <person name="Koonin E.V."/>
            <person name="Stott M.B."/>
            <person name="Mountain B.W."/>
            <person name="Crowe M.A."/>
            <person name="Smirnova A.V."/>
            <person name="Dunfield P.F."/>
            <person name="Feng L."/>
            <person name="Wang L."/>
            <person name="Alam M."/>
        </authorList>
    </citation>
    <scope>NUCLEOTIDE SEQUENCE [LARGE SCALE GENOMIC DNA]</scope>
    <source>
        <strain evidence="2">Isolate V4</strain>
    </source>
</reference>
<dbReference type="STRING" id="481448.Minf_1920"/>
<sequence length="72" mass="8503">MHFASFKCFLVCREFEIKKVANSIHFAKKSFFYSSLYKGKSGKATALFKVSKKLRKEWKTKAEQKKIKLKYS</sequence>
<name>B3DY22_METI4</name>
<dbReference type="EMBL" id="CP000975">
    <property type="protein sequence ID" value="ACD83974.1"/>
    <property type="molecule type" value="Genomic_DNA"/>
</dbReference>
<proteinExistence type="predicted"/>
<dbReference type="KEGG" id="min:Minf_1920"/>
<gene>
    <name evidence="1" type="ordered locus">Minf_1920</name>
</gene>
<dbReference type="Proteomes" id="UP000009149">
    <property type="component" value="Chromosome"/>
</dbReference>
<accession>B3DY22</accession>
<evidence type="ECO:0000313" key="1">
    <source>
        <dbReference type="EMBL" id="ACD83974.1"/>
    </source>
</evidence>
<dbReference type="AlphaFoldDB" id="B3DY22"/>
<organism evidence="1 2">
    <name type="scientific">Methylacidiphilum infernorum (isolate V4)</name>
    <name type="common">Methylokorus infernorum (strain V4)</name>
    <dbReference type="NCBI Taxonomy" id="481448"/>
    <lineage>
        <taxon>Bacteria</taxon>
        <taxon>Pseudomonadati</taxon>
        <taxon>Verrucomicrobiota</taxon>
        <taxon>Methylacidiphilae</taxon>
        <taxon>Methylacidiphilales</taxon>
        <taxon>Methylacidiphilaceae</taxon>
        <taxon>Methylacidiphilum (ex Ratnadevi et al. 2023)</taxon>
    </lineage>
</organism>